<dbReference type="GO" id="GO:0005524">
    <property type="term" value="F:ATP binding"/>
    <property type="evidence" value="ECO:0007669"/>
    <property type="project" value="InterPro"/>
</dbReference>
<dbReference type="Pfam" id="PF07973">
    <property type="entry name" value="tRNA_SAD"/>
    <property type="match status" value="1"/>
</dbReference>
<dbReference type="InterPro" id="IPR012947">
    <property type="entry name" value="tRNA_SAD"/>
</dbReference>
<dbReference type="AlphaFoldDB" id="A0A420Y1K5"/>
<feature type="domain" description="Alanyl-transfer RNA synthetases family profile" evidence="4">
    <location>
        <begin position="1"/>
        <end position="253"/>
    </location>
</feature>
<dbReference type="STRING" id="177199.A0A420Y1K5"/>
<comment type="similarity">
    <text evidence="3">Belongs to the class-II aminoacyl-tRNA synthetase family. Alax-L subfamily.</text>
</comment>
<protein>
    <recommendedName>
        <fullName evidence="4">Alanyl-transfer RNA synthetases family profile domain-containing protein</fullName>
    </recommendedName>
</protein>
<name>A0A420Y1K5_9PEZI</name>
<dbReference type="PROSITE" id="PS50860">
    <property type="entry name" value="AA_TRNA_LIGASE_II_ALA"/>
    <property type="match status" value="1"/>
</dbReference>
<dbReference type="GO" id="GO:0004813">
    <property type="term" value="F:alanine-tRNA ligase activity"/>
    <property type="evidence" value="ECO:0007669"/>
    <property type="project" value="InterPro"/>
</dbReference>
<dbReference type="PANTHER" id="PTHR43462">
    <property type="entry name" value="ALANYL-TRNA EDITING PROTEIN"/>
    <property type="match status" value="1"/>
</dbReference>
<dbReference type="GO" id="GO:0003676">
    <property type="term" value="F:nucleic acid binding"/>
    <property type="evidence" value="ECO:0007669"/>
    <property type="project" value="InterPro"/>
</dbReference>
<comment type="cofactor">
    <cofactor evidence="1">
        <name>Zn(2+)</name>
        <dbReference type="ChEBI" id="CHEBI:29105"/>
    </cofactor>
</comment>
<dbReference type="SUPFAM" id="SSF50447">
    <property type="entry name" value="Translation proteins"/>
    <property type="match status" value="1"/>
</dbReference>
<dbReference type="InterPro" id="IPR051335">
    <property type="entry name" value="Alanyl-tRNA_Editing_Enzymes"/>
</dbReference>
<comment type="caution">
    <text evidence="5">The sequence shown here is derived from an EMBL/GenBank/DDBJ whole genome shotgun (WGS) entry which is preliminary data.</text>
</comment>
<dbReference type="PANTHER" id="PTHR43462:SF2">
    <property type="entry name" value="THREONYL AND ALANYL TRNA SYNTHETASE SECOND ADDITIONAL DOMAIN-CONTAINING PROTEIN"/>
    <property type="match status" value="1"/>
</dbReference>
<dbReference type="OrthoDB" id="288942at2759"/>
<accession>A0A420Y1K5</accession>
<sequence>MAAKTVLRYQTESVLRELVTTVVSWQALSKLEENERALFKTVLDSTEGAVVTKETIFHPQGGGQPSDVGTITTDPDSQFKFDVKLVRKLPNGLVLHAGNRLPPLPEIEPVFSEAQPVVLKVDDDTRNYHSRLHTAGHLIGLAVRGLESTIGAVTELKANHAPGTACVEFGGSIASEHKDAIQAAVDEMVASNLNVLVKWWDTEQVKRDCMSVPDVVPADEGELWRVVEVEGKGSYPCGGTHLPTTSDVGQVIVKKISRAKGKSKISYDIVR</sequence>
<dbReference type="GO" id="GO:0005737">
    <property type="term" value="C:cytoplasm"/>
    <property type="evidence" value="ECO:0007669"/>
    <property type="project" value="UniProtKB-SubCell"/>
</dbReference>
<evidence type="ECO:0000256" key="1">
    <source>
        <dbReference type="ARBA" id="ARBA00001947"/>
    </source>
</evidence>
<evidence type="ECO:0000259" key="4">
    <source>
        <dbReference type="PROSITE" id="PS50860"/>
    </source>
</evidence>
<keyword evidence="6" id="KW-1185">Reference proteome</keyword>
<dbReference type="Gene3D" id="3.30.980.10">
    <property type="entry name" value="Threonyl-trna Synthetase, Chain A, domain 2"/>
    <property type="match status" value="1"/>
</dbReference>
<dbReference type="Proteomes" id="UP000275385">
    <property type="component" value="Unassembled WGS sequence"/>
</dbReference>
<dbReference type="EMBL" id="QVQW01000067">
    <property type="protein sequence ID" value="RKU41805.1"/>
    <property type="molecule type" value="Genomic_DNA"/>
</dbReference>
<dbReference type="SMART" id="SM00863">
    <property type="entry name" value="tRNA_SAD"/>
    <property type="match status" value="1"/>
</dbReference>
<evidence type="ECO:0000256" key="2">
    <source>
        <dbReference type="ARBA" id="ARBA00004496"/>
    </source>
</evidence>
<dbReference type="InterPro" id="IPR018165">
    <property type="entry name" value="Ala-tRNA-synth_IIc_core"/>
</dbReference>
<dbReference type="GO" id="GO:0006419">
    <property type="term" value="P:alanyl-tRNA aminoacylation"/>
    <property type="evidence" value="ECO:0007669"/>
    <property type="project" value="InterPro"/>
</dbReference>
<evidence type="ECO:0000256" key="3">
    <source>
        <dbReference type="ARBA" id="ARBA00008429"/>
    </source>
</evidence>
<reference evidence="5 6" key="1">
    <citation type="submission" date="2018-08" db="EMBL/GenBank/DDBJ databases">
        <title>Draft genome of the lignicolous fungus Coniochaeta pulveracea.</title>
        <authorList>
            <person name="Borstlap C.J."/>
            <person name="De Witt R.N."/>
            <person name="Botha A."/>
            <person name="Volschenk H."/>
        </authorList>
    </citation>
    <scope>NUCLEOTIDE SEQUENCE [LARGE SCALE GENOMIC DNA]</scope>
    <source>
        <strain evidence="5 6">CAB683</strain>
    </source>
</reference>
<gene>
    <name evidence="5" type="ORF">DL546_002412</name>
</gene>
<evidence type="ECO:0000313" key="6">
    <source>
        <dbReference type="Proteomes" id="UP000275385"/>
    </source>
</evidence>
<dbReference type="SUPFAM" id="SSF55186">
    <property type="entry name" value="ThrRS/AlaRS common domain"/>
    <property type="match status" value="1"/>
</dbReference>
<dbReference type="Gene3D" id="2.40.30.130">
    <property type="match status" value="1"/>
</dbReference>
<dbReference type="InterPro" id="IPR018163">
    <property type="entry name" value="Thr/Ala-tRNA-synth_IIc_edit"/>
</dbReference>
<organism evidence="5 6">
    <name type="scientific">Coniochaeta pulveracea</name>
    <dbReference type="NCBI Taxonomy" id="177199"/>
    <lineage>
        <taxon>Eukaryota</taxon>
        <taxon>Fungi</taxon>
        <taxon>Dikarya</taxon>
        <taxon>Ascomycota</taxon>
        <taxon>Pezizomycotina</taxon>
        <taxon>Sordariomycetes</taxon>
        <taxon>Sordariomycetidae</taxon>
        <taxon>Coniochaetales</taxon>
        <taxon>Coniochaetaceae</taxon>
        <taxon>Coniochaeta</taxon>
    </lineage>
</organism>
<evidence type="ECO:0000313" key="5">
    <source>
        <dbReference type="EMBL" id="RKU41805.1"/>
    </source>
</evidence>
<proteinExistence type="inferred from homology"/>
<dbReference type="InterPro" id="IPR009000">
    <property type="entry name" value="Transl_B-barrel_sf"/>
</dbReference>
<comment type="subcellular location">
    <subcellularLocation>
        <location evidence="2">Cytoplasm</location>
    </subcellularLocation>
</comment>